<keyword evidence="1" id="KW-0233">DNA recombination</keyword>
<evidence type="ECO:0000256" key="1">
    <source>
        <dbReference type="ARBA" id="ARBA00023172"/>
    </source>
</evidence>
<dbReference type="PANTHER" id="PTHR30349:SF81">
    <property type="entry name" value="TYROSINE RECOMBINASE XERC"/>
    <property type="match status" value="1"/>
</dbReference>
<gene>
    <name evidence="3" type="ORF">S03H2_42843</name>
</gene>
<accession>X1J7E9</accession>
<evidence type="ECO:0000259" key="2">
    <source>
        <dbReference type="PROSITE" id="PS51898"/>
    </source>
</evidence>
<dbReference type="InterPro" id="IPR013762">
    <property type="entry name" value="Integrase-like_cat_sf"/>
</dbReference>
<dbReference type="InterPro" id="IPR011010">
    <property type="entry name" value="DNA_brk_join_enz"/>
</dbReference>
<dbReference type="AlphaFoldDB" id="X1J7E9"/>
<proteinExistence type="predicted"/>
<name>X1J7E9_9ZZZZ</name>
<dbReference type="GO" id="GO:0015074">
    <property type="term" value="P:DNA integration"/>
    <property type="evidence" value="ECO:0007669"/>
    <property type="project" value="InterPro"/>
</dbReference>
<comment type="caution">
    <text evidence="3">The sequence shown here is derived from an EMBL/GenBank/DDBJ whole genome shotgun (WGS) entry which is preliminary data.</text>
</comment>
<sequence length="203" mass="23157">MDMWIILFLYNTGARVQEVVDVKISDLHLDTPGKVNLLGKGKKQRACPIWPETVEAIENYIKHREPDDPEDPDEQHLFLNAHGKSITRFGIRHISKKYSGKASQECSSLNDKKVGPHTFRHSTAMHLIQSGNDINMVKLWLGHADINTTHMYTDISMDLKRKILDSCQAPTSDLKSKTKKWLEPKILKWLKELSKGSQLCGVK</sequence>
<dbReference type="Gene3D" id="1.10.443.10">
    <property type="entry name" value="Intergrase catalytic core"/>
    <property type="match status" value="1"/>
</dbReference>
<dbReference type="GO" id="GO:0003677">
    <property type="term" value="F:DNA binding"/>
    <property type="evidence" value="ECO:0007669"/>
    <property type="project" value="InterPro"/>
</dbReference>
<feature type="non-terminal residue" evidence="3">
    <location>
        <position position="203"/>
    </location>
</feature>
<feature type="domain" description="Tyr recombinase" evidence="2">
    <location>
        <begin position="1"/>
        <end position="165"/>
    </location>
</feature>
<dbReference type="InterPro" id="IPR002104">
    <property type="entry name" value="Integrase_catalytic"/>
</dbReference>
<organism evidence="3">
    <name type="scientific">marine sediment metagenome</name>
    <dbReference type="NCBI Taxonomy" id="412755"/>
    <lineage>
        <taxon>unclassified sequences</taxon>
        <taxon>metagenomes</taxon>
        <taxon>ecological metagenomes</taxon>
    </lineage>
</organism>
<dbReference type="PANTHER" id="PTHR30349">
    <property type="entry name" value="PHAGE INTEGRASE-RELATED"/>
    <property type="match status" value="1"/>
</dbReference>
<dbReference type="PROSITE" id="PS51898">
    <property type="entry name" value="TYR_RECOMBINASE"/>
    <property type="match status" value="1"/>
</dbReference>
<dbReference type="Pfam" id="PF00589">
    <property type="entry name" value="Phage_integrase"/>
    <property type="match status" value="1"/>
</dbReference>
<dbReference type="EMBL" id="BARU01026694">
    <property type="protein sequence ID" value="GAH65683.1"/>
    <property type="molecule type" value="Genomic_DNA"/>
</dbReference>
<dbReference type="SUPFAM" id="SSF56349">
    <property type="entry name" value="DNA breaking-rejoining enzymes"/>
    <property type="match status" value="1"/>
</dbReference>
<protein>
    <recommendedName>
        <fullName evidence="2">Tyr recombinase domain-containing protein</fullName>
    </recommendedName>
</protein>
<evidence type="ECO:0000313" key="3">
    <source>
        <dbReference type="EMBL" id="GAH65683.1"/>
    </source>
</evidence>
<dbReference type="GO" id="GO:0006310">
    <property type="term" value="P:DNA recombination"/>
    <property type="evidence" value="ECO:0007669"/>
    <property type="project" value="UniProtKB-KW"/>
</dbReference>
<reference evidence="3" key="1">
    <citation type="journal article" date="2014" name="Front. Microbiol.">
        <title>High frequency of phylogenetically diverse reductive dehalogenase-homologous genes in deep subseafloor sedimentary metagenomes.</title>
        <authorList>
            <person name="Kawai M."/>
            <person name="Futagami T."/>
            <person name="Toyoda A."/>
            <person name="Takaki Y."/>
            <person name="Nishi S."/>
            <person name="Hori S."/>
            <person name="Arai W."/>
            <person name="Tsubouchi T."/>
            <person name="Morono Y."/>
            <person name="Uchiyama I."/>
            <person name="Ito T."/>
            <person name="Fujiyama A."/>
            <person name="Inagaki F."/>
            <person name="Takami H."/>
        </authorList>
    </citation>
    <scope>NUCLEOTIDE SEQUENCE</scope>
    <source>
        <strain evidence="3">Expedition CK06-06</strain>
    </source>
</reference>
<dbReference type="InterPro" id="IPR050090">
    <property type="entry name" value="Tyrosine_recombinase_XerCD"/>
</dbReference>